<dbReference type="Proteomes" id="UP001597231">
    <property type="component" value="Unassembled WGS sequence"/>
</dbReference>
<dbReference type="CDD" id="cd07477">
    <property type="entry name" value="Peptidases_S8_Subtilisin_subset"/>
    <property type="match status" value="1"/>
</dbReference>
<dbReference type="PANTHER" id="PTHR43806">
    <property type="entry name" value="PEPTIDASE S8"/>
    <property type="match status" value="1"/>
</dbReference>
<keyword evidence="11" id="KW-1185">Reference proteome</keyword>
<dbReference type="InterPro" id="IPR023827">
    <property type="entry name" value="Peptidase_S8_Asp-AS"/>
</dbReference>
<keyword evidence="5 6" id="KW-0720">Serine protease</keyword>
<dbReference type="InterPro" id="IPR023828">
    <property type="entry name" value="Peptidase_S8_Ser-AS"/>
</dbReference>
<dbReference type="InterPro" id="IPR050131">
    <property type="entry name" value="Peptidase_S8_subtilisin-like"/>
</dbReference>
<feature type="signal peptide" evidence="8">
    <location>
        <begin position="1"/>
        <end position="26"/>
    </location>
</feature>
<dbReference type="SUPFAM" id="SSF52743">
    <property type="entry name" value="Subtilisin-like"/>
    <property type="match status" value="1"/>
</dbReference>
<accession>A0ABW3TZE1</accession>
<gene>
    <name evidence="10" type="ORF">ACFQ38_09620</name>
</gene>
<dbReference type="PROSITE" id="PS00137">
    <property type="entry name" value="SUBTILASE_HIS"/>
    <property type="match status" value="1"/>
</dbReference>
<dbReference type="Pfam" id="PF00082">
    <property type="entry name" value="Peptidase_S8"/>
    <property type="match status" value="1"/>
</dbReference>
<evidence type="ECO:0000256" key="6">
    <source>
        <dbReference type="PROSITE-ProRule" id="PRU01240"/>
    </source>
</evidence>
<keyword evidence="3" id="KW-0479">Metal-binding</keyword>
<comment type="similarity">
    <text evidence="1 6 7">Belongs to the peptidase S8 family.</text>
</comment>
<feature type="active site" description="Charge relay system" evidence="6">
    <location>
        <position position="153"/>
    </location>
</feature>
<keyword evidence="2 6" id="KW-0645">Protease</keyword>
<evidence type="ECO:0000256" key="3">
    <source>
        <dbReference type="ARBA" id="ARBA00022723"/>
    </source>
</evidence>
<dbReference type="PROSITE" id="PS00138">
    <property type="entry name" value="SUBTILASE_SER"/>
    <property type="match status" value="1"/>
</dbReference>
<dbReference type="InterPro" id="IPR015500">
    <property type="entry name" value="Peptidase_S8_subtilisin-rel"/>
</dbReference>
<dbReference type="RefSeq" id="WP_381480534.1">
    <property type="nucleotide sequence ID" value="NZ_JBHTLT010000044.1"/>
</dbReference>
<proteinExistence type="inferred from homology"/>
<feature type="active site" description="Charge relay system" evidence="6">
    <location>
        <position position="369"/>
    </location>
</feature>
<keyword evidence="4 6" id="KW-0378">Hydrolase</keyword>
<dbReference type="PRINTS" id="PR00723">
    <property type="entry name" value="SUBTILISIN"/>
</dbReference>
<feature type="domain" description="Peptidase S8/S53" evidence="9">
    <location>
        <begin position="144"/>
        <end position="403"/>
    </location>
</feature>
<dbReference type="InterPro" id="IPR022398">
    <property type="entry name" value="Peptidase_S8_His-AS"/>
</dbReference>
<dbReference type="Gene3D" id="3.40.50.200">
    <property type="entry name" value="Peptidase S8/S53 domain"/>
    <property type="match status" value="1"/>
</dbReference>
<dbReference type="InterPro" id="IPR000209">
    <property type="entry name" value="Peptidase_S8/S53_dom"/>
</dbReference>
<evidence type="ECO:0000256" key="5">
    <source>
        <dbReference type="ARBA" id="ARBA00022825"/>
    </source>
</evidence>
<protein>
    <submittedName>
        <fullName evidence="10">S8 family serine peptidase</fullName>
    </submittedName>
</protein>
<dbReference type="PROSITE" id="PS00136">
    <property type="entry name" value="SUBTILASE_ASP"/>
    <property type="match status" value="1"/>
</dbReference>
<evidence type="ECO:0000313" key="11">
    <source>
        <dbReference type="Proteomes" id="UP001597231"/>
    </source>
</evidence>
<keyword evidence="8" id="KW-0732">Signal</keyword>
<evidence type="ECO:0000256" key="2">
    <source>
        <dbReference type="ARBA" id="ARBA00022670"/>
    </source>
</evidence>
<dbReference type="InterPro" id="IPR034202">
    <property type="entry name" value="Subtilisin_Carlsberg-like"/>
</dbReference>
<name>A0ABW3TZE1_9BACL</name>
<reference evidence="11" key="1">
    <citation type="journal article" date="2019" name="Int. J. Syst. Evol. Microbiol.">
        <title>The Global Catalogue of Microorganisms (GCM) 10K type strain sequencing project: providing services to taxonomists for standard genome sequencing and annotation.</title>
        <authorList>
            <consortium name="The Broad Institute Genomics Platform"/>
            <consortium name="The Broad Institute Genome Sequencing Center for Infectious Disease"/>
            <person name="Wu L."/>
            <person name="Ma J."/>
        </authorList>
    </citation>
    <scope>NUCLEOTIDE SEQUENCE [LARGE SCALE GENOMIC DNA]</scope>
    <source>
        <strain evidence="11">CCUG 53915</strain>
    </source>
</reference>
<dbReference type="PANTHER" id="PTHR43806:SF11">
    <property type="entry name" value="CEREVISIN-RELATED"/>
    <property type="match status" value="1"/>
</dbReference>
<dbReference type="InterPro" id="IPR036852">
    <property type="entry name" value="Peptidase_S8/S53_dom_sf"/>
</dbReference>
<feature type="chain" id="PRO_5047383552" evidence="8">
    <location>
        <begin position="27"/>
        <end position="429"/>
    </location>
</feature>
<evidence type="ECO:0000259" key="9">
    <source>
        <dbReference type="Pfam" id="PF00082"/>
    </source>
</evidence>
<evidence type="ECO:0000256" key="1">
    <source>
        <dbReference type="ARBA" id="ARBA00011073"/>
    </source>
</evidence>
<feature type="active site" description="Charge relay system" evidence="6">
    <location>
        <position position="190"/>
    </location>
</feature>
<evidence type="ECO:0000313" key="10">
    <source>
        <dbReference type="EMBL" id="MFD1205359.1"/>
    </source>
</evidence>
<dbReference type="PROSITE" id="PS51892">
    <property type="entry name" value="SUBTILASE"/>
    <property type="match status" value="1"/>
</dbReference>
<dbReference type="EMBL" id="JBHTLT010000044">
    <property type="protein sequence ID" value="MFD1205359.1"/>
    <property type="molecule type" value="Genomic_DNA"/>
</dbReference>
<comment type="caution">
    <text evidence="10">The sequence shown here is derived from an EMBL/GenBank/DDBJ whole genome shotgun (WGS) entry which is preliminary data.</text>
</comment>
<sequence length="429" mass="45927">MKKPFKLLAAMAIVASMFMPGGEVFAQDSLDDFKEEQIKHRGETFRVLITANSEQEVQQLQQSFELRNEFEDHSFTADVTEKEFQALKNMPHITVEKVEILSIQMEPSSLIVSDEVDAAAASQSVPWGIKAIYNDNNLTSTSGGSNIRIAVLDTGVNVNHSDLYYTSEQCKDFTQQAPIVNNTCTDRNGHGTHVAGTALGDGGDDKKGVYGVAPNAKLWAYKVLNDSGSGYADDIANAIRHVADQASSQRVKAIINMSLGSNGESSLITNAVNYANDRGVLVVAAAGNDGYSPGSIDYPAALPSVIAVANLENRLENGTYRVANSSSRGYTSSAGDYVIQRGDIELSAPGTSIFSTWYNGGYATISGTSMATPHVAGLAAKVWAENPSFTNAQLRANLQNRAKSYDILGGYYAGIGDDIASGFGFARVR</sequence>
<evidence type="ECO:0000256" key="7">
    <source>
        <dbReference type="RuleBase" id="RU003355"/>
    </source>
</evidence>
<organism evidence="10 11">
    <name type="scientific">Sporosarcina contaminans</name>
    <dbReference type="NCBI Taxonomy" id="633403"/>
    <lineage>
        <taxon>Bacteria</taxon>
        <taxon>Bacillati</taxon>
        <taxon>Bacillota</taxon>
        <taxon>Bacilli</taxon>
        <taxon>Bacillales</taxon>
        <taxon>Caryophanaceae</taxon>
        <taxon>Sporosarcina</taxon>
    </lineage>
</organism>
<evidence type="ECO:0000256" key="4">
    <source>
        <dbReference type="ARBA" id="ARBA00022801"/>
    </source>
</evidence>
<evidence type="ECO:0000256" key="8">
    <source>
        <dbReference type="SAM" id="SignalP"/>
    </source>
</evidence>